<feature type="transmembrane region" description="Helical" evidence="6">
    <location>
        <begin position="14"/>
        <end position="33"/>
    </location>
</feature>
<keyword evidence="6" id="KW-1133">Transmembrane helix</keyword>
<keyword evidence="6" id="KW-0472">Membrane</keyword>
<dbReference type="PANTHER" id="PTHR13887">
    <property type="entry name" value="GLUTATHIONE S-TRANSFERASE KAPPA"/>
    <property type="match status" value="1"/>
</dbReference>
<dbReference type="Pfam" id="PF13462">
    <property type="entry name" value="Thioredoxin_4"/>
    <property type="match status" value="1"/>
</dbReference>
<evidence type="ECO:0000256" key="4">
    <source>
        <dbReference type="ARBA" id="ARBA00023157"/>
    </source>
</evidence>
<evidence type="ECO:0000313" key="9">
    <source>
        <dbReference type="Proteomes" id="UP001160334"/>
    </source>
</evidence>
<comment type="caution">
    <text evidence="8">The sequence shown here is derived from an EMBL/GenBank/DDBJ whole genome shotgun (WGS) entry which is preliminary data.</text>
</comment>
<keyword evidence="2" id="KW-0732">Signal</keyword>
<evidence type="ECO:0000256" key="2">
    <source>
        <dbReference type="ARBA" id="ARBA00022729"/>
    </source>
</evidence>
<dbReference type="Proteomes" id="UP001160334">
    <property type="component" value="Unassembled WGS sequence"/>
</dbReference>
<dbReference type="InterPro" id="IPR012336">
    <property type="entry name" value="Thioredoxin-like_fold"/>
</dbReference>
<comment type="similarity">
    <text evidence="1">Belongs to the thioredoxin family. DsbA subfamily.</text>
</comment>
<evidence type="ECO:0000313" key="8">
    <source>
        <dbReference type="EMBL" id="MDH6280872.1"/>
    </source>
</evidence>
<dbReference type="PANTHER" id="PTHR13887:SF14">
    <property type="entry name" value="DISULFIDE BOND FORMATION PROTEIN D"/>
    <property type="match status" value="1"/>
</dbReference>
<accession>A0ABT6M987</accession>
<evidence type="ECO:0000256" key="5">
    <source>
        <dbReference type="ARBA" id="ARBA00023284"/>
    </source>
</evidence>
<evidence type="ECO:0000256" key="1">
    <source>
        <dbReference type="ARBA" id="ARBA00005791"/>
    </source>
</evidence>
<dbReference type="EMBL" id="JARXVC010000004">
    <property type="protein sequence ID" value="MDH6280872.1"/>
    <property type="molecule type" value="Genomic_DNA"/>
</dbReference>
<evidence type="ECO:0000259" key="7">
    <source>
        <dbReference type="PROSITE" id="PS51352"/>
    </source>
</evidence>
<protein>
    <submittedName>
        <fullName evidence="8">Protein-disulfide isomerase</fullName>
    </submittedName>
</protein>
<organism evidence="8 9">
    <name type="scientific">Prescottella agglutinans</name>
    <dbReference type="NCBI Taxonomy" id="1644129"/>
    <lineage>
        <taxon>Bacteria</taxon>
        <taxon>Bacillati</taxon>
        <taxon>Actinomycetota</taxon>
        <taxon>Actinomycetes</taxon>
        <taxon>Mycobacteriales</taxon>
        <taxon>Nocardiaceae</taxon>
        <taxon>Prescottella</taxon>
    </lineage>
</organism>
<dbReference type="SUPFAM" id="SSF52833">
    <property type="entry name" value="Thioredoxin-like"/>
    <property type="match status" value="1"/>
</dbReference>
<feature type="domain" description="Thioredoxin" evidence="7">
    <location>
        <begin position="36"/>
        <end position="190"/>
    </location>
</feature>
<dbReference type="InterPro" id="IPR036249">
    <property type="entry name" value="Thioredoxin-like_sf"/>
</dbReference>
<keyword evidence="9" id="KW-1185">Reference proteome</keyword>
<dbReference type="GO" id="GO:0016853">
    <property type="term" value="F:isomerase activity"/>
    <property type="evidence" value="ECO:0007669"/>
    <property type="project" value="UniProtKB-KW"/>
</dbReference>
<proteinExistence type="inferred from homology"/>
<dbReference type="PROSITE" id="PS51352">
    <property type="entry name" value="THIOREDOXIN_2"/>
    <property type="match status" value="1"/>
</dbReference>
<keyword evidence="8" id="KW-0413">Isomerase</keyword>
<evidence type="ECO:0000256" key="6">
    <source>
        <dbReference type="SAM" id="Phobius"/>
    </source>
</evidence>
<keyword evidence="4" id="KW-1015">Disulfide bond</keyword>
<reference evidence="8 9" key="1">
    <citation type="submission" date="2023-04" db="EMBL/GenBank/DDBJ databases">
        <title>Forest soil microbial communities from Buena Vista Peninsula, Colon Province, Panama.</title>
        <authorList>
            <person name="Bouskill N."/>
        </authorList>
    </citation>
    <scope>NUCLEOTIDE SEQUENCE [LARGE SCALE GENOMIC DNA]</scope>
    <source>
        <strain evidence="8 9">CFH S0262</strain>
    </source>
</reference>
<sequence length="243" mass="26031">MASRSKLFGVRRDVWLLGALGVVALVLAGVLMLERMRTTDEPSSAAVAATEGLEAGIGPVGDMARREEGDPLALGPVDAPVVMVVYSDYRCPFCAKFSRDTEAQLVDKYVEAGKLRIEWRDLPIFGEESMIAARAGRAAAEQGKFWEFNSALFAAAPDRGHPSYDQAALRGFAEQAGVPDLDRFARDATDTSVDADIATDVMEANMIGVASTPSFVIDGYPVLGAQPLSVFEQMIKKTGGQLP</sequence>
<gene>
    <name evidence="8" type="ORF">M2280_002085</name>
</gene>
<keyword evidence="3" id="KW-0560">Oxidoreductase</keyword>
<keyword evidence="6" id="KW-0812">Transmembrane</keyword>
<dbReference type="RefSeq" id="WP_280760203.1">
    <property type="nucleotide sequence ID" value="NZ_JARXVC010000004.1"/>
</dbReference>
<evidence type="ECO:0000256" key="3">
    <source>
        <dbReference type="ARBA" id="ARBA00023002"/>
    </source>
</evidence>
<name>A0ABT6M987_9NOCA</name>
<dbReference type="Gene3D" id="3.40.30.10">
    <property type="entry name" value="Glutaredoxin"/>
    <property type="match status" value="1"/>
</dbReference>
<dbReference type="InterPro" id="IPR013766">
    <property type="entry name" value="Thioredoxin_domain"/>
</dbReference>
<keyword evidence="5" id="KW-0676">Redox-active center</keyword>